<dbReference type="RefSeq" id="WP_099955117.1">
    <property type="nucleotide sequence ID" value="NZ_CP028843.1"/>
</dbReference>
<organism evidence="5 6">
    <name type="scientific">Methylobacterium currus</name>
    <dbReference type="NCBI Taxonomy" id="2051553"/>
    <lineage>
        <taxon>Bacteria</taxon>
        <taxon>Pseudomonadati</taxon>
        <taxon>Pseudomonadota</taxon>
        <taxon>Alphaproteobacteria</taxon>
        <taxon>Hyphomicrobiales</taxon>
        <taxon>Methylobacteriaceae</taxon>
        <taxon>Methylobacterium</taxon>
    </lineage>
</organism>
<name>A0A2R4WP46_9HYPH</name>
<evidence type="ECO:0000256" key="2">
    <source>
        <dbReference type="ARBA" id="ARBA00022729"/>
    </source>
</evidence>
<dbReference type="PANTHER" id="PTHR30483">
    <property type="entry name" value="LEUCINE-SPECIFIC-BINDING PROTEIN"/>
    <property type="match status" value="1"/>
</dbReference>
<dbReference type="PANTHER" id="PTHR30483:SF6">
    <property type="entry name" value="PERIPLASMIC BINDING PROTEIN OF ABC TRANSPORTER FOR NATURAL AMINO ACIDS"/>
    <property type="match status" value="1"/>
</dbReference>
<dbReference type="Pfam" id="PF13458">
    <property type="entry name" value="Peripla_BP_6"/>
    <property type="match status" value="1"/>
</dbReference>
<reference evidence="5 6" key="1">
    <citation type="submission" date="2018-04" db="EMBL/GenBank/DDBJ databases">
        <title>Methylobacterium sp. PR1016A genome.</title>
        <authorList>
            <person name="Park W."/>
        </authorList>
    </citation>
    <scope>NUCLEOTIDE SEQUENCE [LARGE SCALE GENOMIC DNA]</scope>
    <source>
        <strain evidence="5 6">PR1016A</strain>
    </source>
</reference>
<dbReference type="KEGG" id="mee:DA075_22500"/>
<proteinExistence type="inferred from homology"/>
<evidence type="ECO:0000259" key="4">
    <source>
        <dbReference type="Pfam" id="PF13458"/>
    </source>
</evidence>
<keyword evidence="6" id="KW-1185">Reference proteome</keyword>
<dbReference type="InterPro" id="IPR006311">
    <property type="entry name" value="TAT_signal"/>
</dbReference>
<gene>
    <name evidence="5" type="ORF">DA075_22500</name>
</gene>
<evidence type="ECO:0000256" key="1">
    <source>
        <dbReference type="ARBA" id="ARBA00010062"/>
    </source>
</evidence>
<keyword evidence="2" id="KW-0732">Signal</keyword>
<dbReference type="EMBL" id="CP028843">
    <property type="protein sequence ID" value="AWB23327.1"/>
    <property type="molecule type" value="Genomic_DNA"/>
</dbReference>
<evidence type="ECO:0000256" key="3">
    <source>
        <dbReference type="ARBA" id="ARBA00022970"/>
    </source>
</evidence>
<dbReference type="Proteomes" id="UP000244755">
    <property type="component" value="Chromosome 1"/>
</dbReference>
<feature type="domain" description="Leucine-binding protein" evidence="4">
    <location>
        <begin position="45"/>
        <end position="381"/>
    </location>
</feature>
<sequence length="425" mass="45534">MTQGSTPKRPLITRSLITRRRLVQGGLAAGAALAMPGLVRAQGAPIRIGHLTPRTGFLGPLGEYAVMAAQLAAEEINAAGGINGRRIELLTEDSVNPQTASGKAERYVERDKVAAIVGEISSASALAIGQVAQRGKTIFLNTGANSDALRGQDCKRYMFHVEGANSMYVKAVGRSLTEGGLVKGKRWYSLTADYAFGHDLLRVAKVFMQGNGGTFAADELVPTDATDFSAYLIKIRQAKPDLVISNLAGNQITNFLKQYAEYGLPFPVAGFGFDTALAWGAGSGNFAGTWPCLWHHKVDTPSAKAFVAAFTKKYGKPPENQAWGDYNAVKIVAKAMADTGSTEGPKLVSYLEGGAKFDVQKPRPAYFRARDHQLISEMYAITALPADKVKDKWDLFTSTPAIPGPNEDMEVLAPTAEEAACRMEG</sequence>
<dbReference type="AlphaFoldDB" id="A0A2R4WP46"/>
<keyword evidence="3" id="KW-0813">Transport</keyword>
<dbReference type="InterPro" id="IPR028081">
    <property type="entry name" value="Leu-bd"/>
</dbReference>
<evidence type="ECO:0000313" key="6">
    <source>
        <dbReference type="Proteomes" id="UP000244755"/>
    </source>
</evidence>
<dbReference type="SUPFAM" id="SSF53822">
    <property type="entry name" value="Periplasmic binding protein-like I"/>
    <property type="match status" value="1"/>
</dbReference>
<evidence type="ECO:0000313" key="5">
    <source>
        <dbReference type="EMBL" id="AWB23327.1"/>
    </source>
</evidence>
<protein>
    <submittedName>
        <fullName evidence="5">ABC transporter substrate-binding protein</fullName>
    </submittedName>
</protein>
<accession>A0A2R4WP46</accession>
<keyword evidence="3" id="KW-0029">Amino-acid transport</keyword>
<dbReference type="OrthoDB" id="5450279at2"/>
<dbReference type="PROSITE" id="PS51318">
    <property type="entry name" value="TAT"/>
    <property type="match status" value="1"/>
</dbReference>
<comment type="similarity">
    <text evidence="1">Belongs to the leucine-binding protein family.</text>
</comment>
<dbReference type="InterPro" id="IPR051010">
    <property type="entry name" value="BCAA_transport"/>
</dbReference>
<dbReference type="InterPro" id="IPR028082">
    <property type="entry name" value="Peripla_BP_I"/>
</dbReference>
<dbReference type="Gene3D" id="3.40.50.2300">
    <property type="match status" value="2"/>
</dbReference>
<dbReference type="GO" id="GO:0006865">
    <property type="term" value="P:amino acid transport"/>
    <property type="evidence" value="ECO:0007669"/>
    <property type="project" value="UniProtKB-KW"/>
</dbReference>